<proteinExistence type="predicted"/>
<protein>
    <submittedName>
        <fullName evidence="1">Uncharacterized protein</fullName>
    </submittedName>
</protein>
<evidence type="ECO:0000313" key="2">
    <source>
        <dbReference type="Proteomes" id="UP000438429"/>
    </source>
</evidence>
<dbReference type="Proteomes" id="UP000438429">
    <property type="component" value="Unassembled WGS sequence"/>
</dbReference>
<comment type="caution">
    <text evidence="1">The sequence shown here is derived from an EMBL/GenBank/DDBJ whole genome shotgun (WGS) entry which is preliminary data.</text>
</comment>
<organism evidence="1 2">
    <name type="scientific">Scophthalmus maximus</name>
    <name type="common">Turbot</name>
    <name type="synonym">Psetta maxima</name>
    <dbReference type="NCBI Taxonomy" id="52904"/>
    <lineage>
        <taxon>Eukaryota</taxon>
        <taxon>Metazoa</taxon>
        <taxon>Chordata</taxon>
        <taxon>Craniata</taxon>
        <taxon>Vertebrata</taxon>
        <taxon>Euteleostomi</taxon>
        <taxon>Actinopterygii</taxon>
        <taxon>Neopterygii</taxon>
        <taxon>Teleostei</taxon>
        <taxon>Neoteleostei</taxon>
        <taxon>Acanthomorphata</taxon>
        <taxon>Carangaria</taxon>
        <taxon>Pleuronectiformes</taxon>
        <taxon>Pleuronectoidei</taxon>
        <taxon>Scophthalmidae</taxon>
        <taxon>Scophthalmus</taxon>
    </lineage>
</organism>
<accession>A0A6A4T5S3</accession>
<reference evidence="1 2" key="1">
    <citation type="submission" date="2019-06" db="EMBL/GenBank/DDBJ databases">
        <title>Draft genomes of female and male turbot (Scophthalmus maximus).</title>
        <authorList>
            <person name="Xu H."/>
            <person name="Xu X.-W."/>
            <person name="Shao C."/>
            <person name="Chen S."/>
        </authorList>
    </citation>
    <scope>NUCLEOTIDE SEQUENCE [LARGE SCALE GENOMIC DNA]</scope>
    <source>
        <strain evidence="1">Ysfricsl-2016a</strain>
        <tissue evidence="1">Blood</tissue>
    </source>
</reference>
<dbReference type="EMBL" id="VEVO01000006">
    <property type="protein sequence ID" value="KAF0041333.1"/>
    <property type="molecule type" value="Genomic_DNA"/>
</dbReference>
<name>A0A6A4T5S3_SCOMX</name>
<dbReference type="AlphaFoldDB" id="A0A6A4T5S3"/>
<evidence type="ECO:0000313" key="1">
    <source>
        <dbReference type="EMBL" id="KAF0041333.1"/>
    </source>
</evidence>
<gene>
    <name evidence="1" type="ORF">F2P81_007231</name>
</gene>
<sequence>MLKRHNQIFIHASHQPPRQVCRQTAVLTLVTVSDRVVILDGRCACWFLNPPFWRVSAMYFCFVNRRFVSLKSVCGTSRSTSVPFLPALRCKDTLCSTCPALMLKHSTDRVINNESLASVLNRGSVAYENPEGDDEVESSSLTCPYYVGNLCEHFFLCPPPLKAS</sequence>